<dbReference type="InterPro" id="IPR020590">
    <property type="entry name" value="Guanylate_kinase_CS"/>
</dbReference>
<keyword evidence="5 11" id="KW-0963">Cytoplasm</keyword>
<dbReference type="GO" id="GO:0005829">
    <property type="term" value="C:cytosol"/>
    <property type="evidence" value="ECO:0007669"/>
    <property type="project" value="TreeGrafter"/>
</dbReference>
<evidence type="ECO:0000256" key="4">
    <source>
        <dbReference type="ARBA" id="ARBA00016296"/>
    </source>
</evidence>
<feature type="domain" description="Guanylate kinase-like" evidence="12">
    <location>
        <begin position="4"/>
        <end position="182"/>
    </location>
</feature>
<keyword evidence="9 11" id="KW-0067">ATP-binding</keyword>
<organism evidence="13 14">
    <name type="scientific">Candidatus Thiodiazotropha taylori</name>
    <dbReference type="NCBI Taxonomy" id="2792791"/>
    <lineage>
        <taxon>Bacteria</taxon>
        <taxon>Pseudomonadati</taxon>
        <taxon>Pseudomonadota</taxon>
        <taxon>Gammaproteobacteria</taxon>
        <taxon>Chromatiales</taxon>
        <taxon>Sedimenticolaceae</taxon>
        <taxon>Candidatus Thiodiazotropha</taxon>
    </lineage>
</organism>
<evidence type="ECO:0000256" key="8">
    <source>
        <dbReference type="ARBA" id="ARBA00022777"/>
    </source>
</evidence>
<evidence type="ECO:0000256" key="2">
    <source>
        <dbReference type="ARBA" id="ARBA00005790"/>
    </source>
</evidence>
<dbReference type="InterPro" id="IPR008144">
    <property type="entry name" value="Guanylate_kin-like_dom"/>
</dbReference>
<dbReference type="AlphaFoldDB" id="A0A9E4N3E7"/>
<dbReference type="InterPro" id="IPR027417">
    <property type="entry name" value="P-loop_NTPase"/>
</dbReference>
<reference evidence="13" key="1">
    <citation type="journal article" date="2021" name="Proc. Natl. Acad. Sci. U.S.A.">
        <title>Global biogeography of chemosynthetic symbionts reveals both localized and globally distributed symbiont groups. .</title>
        <authorList>
            <person name="Osvatic J.T."/>
            <person name="Wilkins L.G.E."/>
            <person name="Leibrecht L."/>
            <person name="Leray M."/>
            <person name="Zauner S."/>
            <person name="Polzin J."/>
            <person name="Camacho Y."/>
            <person name="Gros O."/>
            <person name="van Gils J.A."/>
            <person name="Eisen J.A."/>
            <person name="Petersen J.M."/>
            <person name="Yuen B."/>
        </authorList>
    </citation>
    <scope>NUCLEOTIDE SEQUENCE</scope>
    <source>
        <strain evidence="13">MAGclacostrist064TRANS</strain>
    </source>
</reference>
<dbReference type="PROSITE" id="PS00856">
    <property type="entry name" value="GUANYLATE_KINASE_1"/>
    <property type="match status" value="1"/>
</dbReference>
<dbReference type="Proteomes" id="UP000886667">
    <property type="component" value="Unassembled WGS sequence"/>
</dbReference>
<protein>
    <recommendedName>
        <fullName evidence="4 11">Guanylate kinase</fullName>
        <ecNumber evidence="3 11">2.7.4.8</ecNumber>
    </recommendedName>
    <alternativeName>
        <fullName evidence="10 11">GMP kinase</fullName>
    </alternativeName>
</protein>
<accession>A0A9E4N3E7</accession>
<dbReference type="Pfam" id="PF00625">
    <property type="entry name" value="Guanylate_kin"/>
    <property type="match status" value="1"/>
</dbReference>
<evidence type="ECO:0000256" key="6">
    <source>
        <dbReference type="ARBA" id="ARBA00022679"/>
    </source>
</evidence>
<dbReference type="CDD" id="cd00071">
    <property type="entry name" value="GMPK"/>
    <property type="match status" value="1"/>
</dbReference>
<dbReference type="InterPro" id="IPR017665">
    <property type="entry name" value="Guanylate_kinase"/>
</dbReference>
<dbReference type="PANTHER" id="PTHR23117:SF13">
    <property type="entry name" value="GUANYLATE KINASE"/>
    <property type="match status" value="1"/>
</dbReference>
<dbReference type="EMBL" id="JAEPCM010000340">
    <property type="protein sequence ID" value="MCG7946701.1"/>
    <property type="molecule type" value="Genomic_DNA"/>
</dbReference>
<comment type="catalytic activity">
    <reaction evidence="11">
        <text>GMP + ATP = GDP + ADP</text>
        <dbReference type="Rhea" id="RHEA:20780"/>
        <dbReference type="ChEBI" id="CHEBI:30616"/>
        <dbReference type="ChEBI" id="CHEBI:58115"/>
        <dbReference type="ChEBI" id="CHEBI:58189"/>
        <dbReference type="ChEBI" id="CHEBI:456216"/>
        <dbReference type="EC" id="2.7.4.8"/>
    </reaction>
</comment>
<name>A0A9E4N3E7_9GAMM</name>
<dbReference type="FunFam" id="3.30.63.10:FF:000002">
    <property type="entry name" value="Guanylate kinase 1"/>
    <property type="match status" value="1"/>
</dbReference>
<evidence type="ECO:0000256" key="11">
    <source>
        <dbReference type="HAMAP-Rule" id="MF_00328"/>
    </source>
</evidence>
<dbReference type="InterPro" id="IPR008145">
    <property type="entry name" value="GK/Ca_channel_bsu"/>
</dbReference>
<evidence type="ECO:0000256" key="5">
    <source>
        <dbReference type="ARBA" id="ARBA00022490"/>
    </source>
</evidence>
<feature type="binding site" evidence="11">
    <location>
        <begin position="11"/>
        <end position="18"/>
    </location>
    <ligand>
        <name>ATP</name>
        <dbReference type="ChEBI" id="CHEBI:30616"/>
    </ligand>
</feature>
<dbReference type="PROSITE" id="PS50052">
    <property type="entry name" value="GUANYLATE_KINASE_2"/>
    <property type="match status" value="1"/>
</dbReference>
<comment type="similarity">
    <text evidence="2 11">Belongs to the guanylate kinase family.</text>
</comment>
<dbReference type="SMART" id="SM00072">
    <property type="entry name" value="GuKc"/>
    <property type="match status" value="1"/>
</dbReference>
<comment type="function">
    <text evidence="11">Essential for recycling GMP and indirectly, cGMP.</text>
</comment>
<evidence type="ECO:0000259" key="12">
    <source>
        <dbReference type="PROSITE" id="PS50052"/>
    </source>
</evidence>
<dbReference type="FunFam" id="3.40.50.300:FF:000084">
    <property type="entry name" value="Guanylate kinase"/>
    <property type="match status" value="1"/>
</dbReference>
<keyword evidence="8 11" id="KW-0418">Kinase</keyword>
<dbReference type="Gene3D" id="3.30.63.10">
    <property type="entry name" value="Guanylate Kinase phosphate binding domain"/>
    <property type="match status" value="1"/>
</dbReference>
<evidence type="ECO:0000256" key="9">
    <source>
        <dbReference type="ARBA" id="ARBA00022840"/>
    </source>
</evidence>
<sequence>MATGTLYILSAPSGAGKTSLLKALRQQDGALQVSISHTTRPVRPGEEDGKDYHFISQALFQEMIGAAAFLEHAEVFGNFYGTSESEVRAKLDAGQDTVLEIDWQGAQQVRKRFPDAVSIFILPPSPEALYERLSARGQDSEAVIQGRMQQAVSEMSHYAEFDYLVINDDFDTALAELAAIVSARRLRLVSQSERHSEQISALLTV</sequence>
<dbReference type="NCBIfam" id="TIGR03263">
    <property type="entry name" value="guanyl_kin"/>
    <property type="match status" value="1"/>
</dbReference>
<keyword evidence="6 11" id="KW-0808">Transferase</keyword>
<evidence type="ECO:0000313" key="13">
    <source>
        <dbReference type="EMBL" id="MCG7946701.1"/>
    </source>
</evidence>
<dbReference type="Gene3D" id="3.40.50.300">
    <property type="entry name" value="P-loop containing nucleotide triphosphate hydrolases"/>
    <property type="match status" value="1"/>
</dbReference>
<proteinExistence type="inferred from homology"/>
<keyword evidence="7 11" id="KW-0547">Nucleotide-binding</keyword>
<dbReference type="EC" id="2.7.4.8" evidence="3 11"/>
<evidence type="ECO:0000256" key="1">
    <source>
        <dbReference type="ARBA" id="ARBA00004496"/>
    </source>
</evidence>
<evidence type="ECO:0000256" key="3">
    <source>
        <dbReference type="ARBA" id="ARBA00012961"/>
    </source>
</evidence>
<evidence type="ECO:0000313" key="14">
    <source>
        <dbReference type="Proteomes" id="UP000886667"/>
    </source>
</evidence>
<gene>
    <name evidence="11 13" type="primary">gmk</name>
    <name evidence="13" type="ORF">JAZ07_10200</name>
</gene>
<comment type="caution">
    <text evidence="13">The sequence shown here is derived from an EMBL/GenBank/DDBJ whole genome shotgun (WGS) entry which is preliminary data.</text>
</comment>
<dbReference type="SUPFAM" id="SSF52540">
    <property type="entry name" value="P-loop containing nucleoside triphosphate hydrolases"/>
    <property type="match status" value="1"/>
</dbReference>
<dbReference type="GO" id="GO:0004385">
    <property type="term" value="F:GMP kinase activity"/>
    <property type="evidence" value="ECO:0007669"/>
    <property type="project" value="UniProtKB-UniRule"/>
</dbReference>
<dbReference type="GO" id="GO:0005524">
    <property type="term" value="F:ATP binding"/>
    <property type="evidence" value="ECO:0007669"/>
    <property type="project" value="UniProtKB-UniRule"/>
</dbReference>
<dbReference type="PANTHER" id="PTHR23117">
    <property type="entry name" value="GUANYLATE KINASE-RELATED"/>
    <property type="match status" value="1"/>
</dbReference>
<dbReference type="HAMAP" id="MF_00328">
    <property type="entry name" value="Guanylate_kinase"/>
    <property type="match status" value="1"/>
</dbReference>
<comment type="subcellular location">
    <subcellularLocation>
        <location evidence="1 11">Cytoplasm</location>
    </subcellularLocation>
</comment>
<evidence type="ECO:0000256" key="7">
    <source>
        <dbReference type="ARBA" id="ARBA00022741"/>
    </source>
</evidence>
<evidence type="ECO:0000256" key="10">
    <source>
        <dbReference type="ARBA" id="ARBA00030128"/>
    </source>
</evidence>